<dbReference type="RefSeq" id="XP_065649145.1">
    <property type="nucleotide sequence ID" value="XM_065793073.1"/>
</dbReference>
<feature type="compositionally biased region" description="Polar residues" evidence="2">
    <location>
        <begin position="356"/>
        <end position="368"/>
    </location>
</feature>
<evidence type="ECO:0000256" key="2">
    <source>
        <dbReference type="SAM" id="MobiDB-lite"/>
    </source>
</evidence>
<dbReference type="Proteomes" id="UP001652625">
    <property type="component" value="Chromosome 03"/>
</dbReference>
<gene>
    <name evidence="5 6 7 8" type="primary">LOC100207643</name>
</gene>
<dbReference type="Pfam" id="PF21355">
    <property type="entry name" value="TRAF-mep_MATH"/>
    <property type="match status" value="1"/>
</dbReference>
<feature type="region of interest" description="Disordered" evidence="2">
    <location>
        <begin position="28"/>
        <end position="50"/>
    </location>
</feature>
<dbReference type="Gene3D" id="2.60.210.10">
    <property type="entry name" value="Apoptosis, Tumor Necrosis Factor Receptor Associated Protein 2, Chain A"/>
    <property type="match status" value="1"/>
</dbReference>
<dbReference type="InterPro" id="IPR002083">
    <property type="entry name" value="MATH/TRAF_dom"/>
</dbReference>
<feature type="coiled-coil region" evidence="1">
    <location>
        <begin position="465"/>
        <end position="506"/>
    </location>
</feature>
<keyword evidence="4" id="KW-1185">Reference proteome</keyword>
<protein>
    <submittedName>
        <fullName evidence="5 6">Uncharacterized protein LOC100207643</fullName>
    </submittedName>
</protein>
<evidence type="ECO:0000256" key="1">
    <source>
        <dbReference type="SAM" id="Coils"/>
    </source>
</evidence>
<organism evidence="4 7">
    <name type="scientific">Hydra vulgaris</name>
    <name type="common">Hydra</name>
    <name type="synonym">Hydra attenuata</name>
    <dbReference type="NCBI Taxonomy" id="6087"/>
    <lineage>
        <taxon>Eukaryota</taxon>
        <taxon>Metazoa</taxon>
        <taxon>Cnidaria</taxon>
        <taxon>Hydrozoa</taxon>
        <taxon>Hydroidolina</taxon>
        <taxon>Anthoathecata</taxon>
        <taxon>Aplanulata</taxon>
        <taxon>Hydridae</taxon>
        <taxon>Hydra</taxon>
    </lineage>
</organism>
<reference evidence="5 6" key="1">
    <citation type="submission" date="2025-05" db="UniProtKB">
        <authorList>
            <consortium name="RefSeq"/>
        </authorList>
    </citation>
    <scope>IDENTIFICATION</scope>
</reference>
<proteinExistence type="predicted"/>
<dbReference type="GeneID" id="100207643"/>
<evidence type="ECO:0000313" key="4">
    <source>
        <dbReference type="Proteomes" id="UP001652625"/>
    </source>
</evidence>
<dbReference type="SUPFAM" id="SSF49599">
    <property type="entry name" value="TRAF domain-like"/>
    <property type="match status" value="1"/>
</dbReference>
<evidence type="ECO:0000259" key="3">
    <source>
        <dbReference type="PROSITE" id="PS50144"/>
    </source>
</evidence>
<dbReference type="InterPro" id="IPR049342">
    <property type="entry name" value="TRAF1-6_MATH_dom"/>
</dbReference>
<keyword evidence="1" id="KW-0175">Coiled coil</keyword>
<dbReference type="RefSeq" id="XP_065649141.1">
    <property type="nucleotide sequence ID" value="XM_065793069.1"/>
</dbReference>
<evidence type="ECO:0000313" key="7">
    <source>
        <dbReference type="RefSeq" id="XP_065649143.1"/>
    </source>
</evidence>
<sequence length="744" mass="85053">MTQISPRVDNTKNSDWFKSAVLFWKSQGDSEDNFSERCKSPLSPRSSPRKQMPIITVSKPERGKIFCKKNETLKSNNISFDEEELLNQVKELEEFLSNQSSDYERSDCHSPHLTTEFPEGSFIKSNPLFETENNIVNFTAQNNVTRTMSSIESCSSQKIYDQNEVQRKKVCPCHKNTCMKKKETKLESLSKEKESVEKLCSCGIFENNASQTELRSSPYSDESLSLKSELNEANTFDNIQKVQDTLEEISREIISSKEKIKQHRDPNEIMSKLLSTIKPPNESTPSYKSISQNLSYKPQNFIDKSAVTEEELLQKSAILLQQIDELVKAESDHVFNKSEKFQVCLNSRERLDSGLHSKTNSTVNSPYQSPSFGRSEKSSSERSRTSTLEALRNNLEKAKCFTPVDFDTDFSDKSLSGENSKNYELEKHGVSKFEPELVAVKKFIRLTDDLKERKSEISSENCASIPSLQTAIELHRRELQQQREKQEEFLQQLGDLLLEIVNLKDEQMAVRMKQTKALSLMKKQLDIQKKNQTQAHTDVLTQVQSIHERLNSNVNKRLDHDSNQVRAYALPPHSNHQQVYGETIWKVTDVMKKLHRAKSGLIDGTLVSSPFHTSQYGYKMNGWLYLNGRGKSAGSYLSVYVCVLVGEYDAILPWPFKPCYKFTLIDQRADILKRKDHVKIRRVVDIAGRDANIITQFGGIPRPVNSTKALIVGYDDFIAHEQLSSRFLVDDTLFLKIEVEANGI</sequence>
<dbReference type="RefSeq" id="XP_065649143.1">
    <property type="nucleotide sequence ID" value="XM_065793071.1"/>
</dbReference>
<feature type="domain" description="MATH" evidence="3">
    <location>
        <begin position="580"/>
        <end position="739"/>
    </location>
</feature>
<feature type="compositionally biased region" description="Basic and acidic residues" evidence="2">
    <location>
        <begin position="374"/>
        <end position="384"/>
    </location>
</feature>
<dbReference type="PROSITE" id="PS50144">
    <property type="entry name" value="MATH"/>
    <property type="match status" value="1"/>
</dbReference>
<evidence type="ECO:0000313" key="8">
    <source>
        <dbReference type="RefSeq" id="XP_065649145.1"/>
    </source>
</evidence>
<dbReference type="PANTHER" id="PTHR10131:SF94">
    <property type="entry name" value="TNF RECEPTOR-ASSOCIATED FACTOR 4"/>
    <property type="match status" value="1"/>
</dbReference>
<evidence type="ECO:0000313" key="5">
    <source>
        <dbReference type="RefSeq" id="XP_065649141.1"/>
    </source>
</evidence>
<dbReference type="InterPro" id="IPR008974">
    <property type="entry name" value="TRAF-like"/>
</dbReference>
<feature type="region of interest" description="Disordered" evidence="2">
    <location>
        <begin position="354"/>
        <end position="386"/>
    </location>
</feature>
<dbReference type="PANTHER" id="PTHR10131">
    <property type="entry name" value="TNF RECEPTOR ASSOCIATED FACTOR"/>
    <property type="match status" value="1"/>
</dbReference>
<accession>A0ABM4BJH1</accession>
<name>A0ABM4BJH1_HYDVU</name>
<dbReference type="RefSeq" id="XP_065649142.1">
    <property type="nucleotide sequence ID" value="XM_065793070.1"/>
</dbReference>
<evidence type="ECO:0000313" key="6">
    <source>
        <dbReference type="RefSeq" id="XP_065649142.1"/>
    </source>
</evidence>